<accession>A0AAV9QQH9</accession>
<comment type="caution">
    <text evidence="1">The sequence shown here is derived from an EMBL/GenBank/DDBJ whole genome shotgun (WGS) entry which is preliminary data.</text>
</comment>
<proteinExistence type="predicted"/>
<dbReference type="Proteomes" id="UP001311232">
    <property type="component" value="Unassembled WGS sequence"/>
</dbReference>
<organism evidence="1 2">
    <name type="scientific">Crenichthys baileyi</name>
    <name type="common">White River springfish</name>
    <dbReference type="NCBI Taxonomy" id="28760"/>
    <lineage>
        <taxon>Eukaryota</taxon>
        <taxon>Metazoa</taxon>
        <taxon>Chordata</taxon>
        <taxon>Craniata</taxon>
        <taxon>Vertebrata</taxon>
        <taxon>Euteleostomi</taxon>
        <taxon>Actinopterygii</taxon>
        <taxon>Neopterygii</taxon>
        <taxon>Teleostei</taxon>
        <taxon>Neoteleostei</taxon>
        <taxon>Acanthomorphata</taxon>
        <taxon>Ovalentaria</taxon>
        <taxon>Atherinomorphae</taxon>
        <taxon>Cyprinodontiformes</taxon>
        <taxon>Goodeidae</taxon>
        <taxon>Crenichthys</taxon>
    </lineage>
</organism>
<evidence type="ECO:0000313" key="1">
    <source>
        <dbReference type="EMBL" id="KAK5599052.1"/>
    </source>
</evidence>
<dbReference type="AlphaFoldDB" id="A0AAV9QQH9"/>
<name>A0AAV9QQH9_9TELE</name>
<keyword evidence="2" id="KW-1185">Reference proteome</keyword>
<evidence type="ECO:0000313" key="2">
    <source>
        <dbReference type="Proteomes" id="UP001311232"/>
    </source>
</evidence>
<sequence>MVATVVEVHPVIGGLLVRMPYSVCHSCSVLGQDTSPSLPADGGQRARWHRLFGSLSSVSLAQSSCGYHVPYHCQCMNEWMTDCSVKCFGVPGGLDKELYKCRLFTLSLLLYGFEW</sequence>
<reference evidence="1 2" key="1">
    <citation type="submission" date="2021-06" db="EMBL/GenBank/DDBJ databases">
        <authorList>
            <person name="Palmer J.M."/>
        </authorList>
    </citation>
    <scope>NUCLEOTIDE SEQUENCE [LARGE SCALE GENOMIC DNA]</scope>
    <source>
        <strain evidence="1 2">MEX-2019</strain>
        <tissue evidence="1">Muscle</tissue>
    </source>
</reference>
<protein>
    <submittedName>
        <fullName evidence="1">Uncharacterized protein</fullName>
    </submittedName>
</protein>
<gene>
    <name evidence="1" type="ORF">CRENBAI_026477</name>
</gene>
<dbReference type="EMBL" id="JAHHUM010002969">
    <property type="protein sequence ID" value="KAK5599052.1"/>
    <property type="molecule type" value="Genomic_DNA"/>
</dbReference>